<feature type="compositionally biased region" description="Polar residues" evidence="1">
    <location>
        <begin position="426"/>
        <end position="435"/>
    </location>
</feature>
<feature type="compositionally biased region" description="Low complexity" evidence="1">
    <location>
        <begin position="208"/>
        <end position="231"/>
    </location>
</feature>
<feature type="compositionally biased region" description="Polar residues" evidence="1">
    <location>
        <begin position="394"/>
        <end position="417"/>
    </location>
</feature>
<keyword evidence="3" id="KW-1185">Reference proteome</keyword>
<feature type="region of interest" description="Disordered" evidence="1">
    <location>
        <begin position="338"/>
        <end position="435"/>
    </location>
</feature>
<gene>
    <name evidence="2" type="ORF">ECPE_LOCUS7133</name>
</gene>
<sequence>MKKDGIQTRNRKVSQKTKKHKFGFYTDLADLHVDYLMKTPLHRFNAAAAAAAAAAANRFGYMAPGLSGVSPNSMSMHPGPYGHGYGGPEMSLLHSTGPNGHHTGIGIGMGTNGTPEHNTPSSSTGNPGDLSTAAAAASMLAMSQTFANGPPTYGSHGFLNSRMEDYLTENETKPASNYIGLGCSNVMDESESRSGGFFRNTNSPGPPLSLGSNSVTHPQQQQQQPNQTAQQHDMWPGRSSRGPMDDPLNPLSNFPSSMFYPSAHQMALLGCASQNYYHPSNQLMQSSPSKLIRSPTQTESKLTDSPGLDPRLPFHKTQFPVPASMLYGSGYGGAMLHQSGHQITGNSSISNNRSSGNKDDNPTNHGLQPQPQPQPSLLNIQSALPDTHVCDSARSASTSSGTDTPRSVNGLPSSDQTMLAPDSGESHSYTSTGAG</sequence>
<reference evidence="2 3" key="2">
    <citation type="submission" date="2018-11" db="EMBL/GenBank/DDBJ databases">
        <authorList>
            <consortium name="Pathogen Informatics"/>
        </authorList>
    </citation>
    <scope>NUCLEOTIDE SEQUENCE [LARGE SCALE GENOMIC DNA]</scope>
    <source>
        <strain evidence="2 3">Egypt</strain>
    </source>
</reference>
<dbReference type="EMBL" id="UZAN01044206">
    <property type="protein sequence ID" value="VDP80254.1"/>
    <property type="molecule type" value="Genomic_DNA"/>
</dbReference>
<feature type="region of interest" description="Disordered" evidence="1">
    <location>
        <begin position="111"/>
        <end position="130"/>
    </location>
</feature>
<organism evidence="4">
    <name type="scientific">Echinostoma caproni</name>
    <dbReference type="NCBI Taxonomy" id="27848"/>
    <lineage>
        <taxon>Eukaryota</taxon>
        <taxon>Metazoa</taxon>
        <taxon>Spiralia</taxon>
        <taxon>Lophotrochozoa</taxon>
        <taxon>Platyhelminthes</taxon>
        <taxon>Trematoda</taxon>
        <taxon>Digenea</taxon>
        <taxon>Plagiorchiida</taxon>
        <taxon>Echinostomata</taxon>
        <taxon>Echinostomatoidea</taxon>
        <taxon>Echinostomatidae</taxon>
        <taxon>Echinostoma</taxon>
    </lineage>
</organism>
<protein>
    <submittedName>
        <fullName evidence="4">MADS-box domain-containing protein</fullName>
    </submittedName>
</protein>
<evidence type="ECO:0000256" key="1">
    <source>
        <dbReference type="SAM" id="MobiDB-lite"/>
    </source>
</evidence>
<feature type="region of interest" description="Disordered" evidence="1">
    <location>
        <begin position="189"/>
        <end position="250"/>
    </location>
</feature>
<accession>A0A183AJJ8</accession>
<dbReference type="Proteomes" id="UP000272942">
    <property type="component" value="Unassembled WGS sequence"/>
</dbReference>
<dbReference type="AlphaFoldDB" id="A0A183AJJ8"/>
<feature type="compositionally biased region" description="Polar residues" evidence="1">
    <location>
        <begin position="114"/>
        <end position="126"/>
    </location>
</feature>
<proteinExistence type="predicted"/>
<feature type="compositionally biased region" description="Polar residues" evidence="1">
    <location>
        <begin position="280"/>
        <end position="300"/>
    </location>
</feature>
<evidence type="ECO:0000313" key="2">
    <source>
        <dbReference type="EMBL" id="VDP80254.1"/>
    </source>
</evidence>
<name>A0A183AJJ8_9TREM</name>
<feature type="region of interest" description="Disordered" evidence="1">
    <location>
        <begin position="280"/>
        <end position="316"/>
    </location>
</feature>
<evidence type="ECO:0000313" key="3">
    <source>
        <dbReference type="Proteomes" id="UP000272942"/>
    </source>
</evidence>
<dbReference type="WBParaSite" id="ECPE_0000714801-mRNA-1">
    <property type="protein sequence ID" value="ECPE_0000714801-mRNA-1"/>
    <property type="gene ID" value="ECPE_0000714801"/>
</dbReference>
<dbReference type="OrthoDB" id="6287265at2759"/>
<feature type="compositionally biased region" description="Low complexity" evidence="1">
    <location>
        <begin position="345"/>
        <end position="355"/>
    </location>
</feature>
<reference evidence="4" key="1">
    <citation type="submission" date="2016-06" db="UniProtKB">
        <authorList>
            <consortium name="WormBaseParasite"/>
        </authorList>
    </citation>
    <scope>IDENTIFICATION</scope>
</reference>
<evidence type="ECO:0000313" key="4">
    <source>
        <dbReference type="WBParaSite" id="ECPE_0000714801-mRNA-1"/>
    </source>
</evidence>